<dbReference type="PROSITE" id="PS00028">
    <property type="entry name" value="ZINC_FINGER_C2H2_1"/>
    <property type="match status" value="1"/>
</dbReference>
<keyword evidence="1" id="KW-0479">Metal-binding</keyword>
<accession>A0AAE1I497</accession>
<protein>
    <submittedName>
        <fullName evidence="4">Zinc finger and BTB domain-containing protein 6</fullName>
    </submittedName>
</protein>
<keyword evidence="1" id="KW-0863">Zinc-finger</keyword>
<feature type="compositionally biased region" description="Polar residues" evidence="2">
    <location>
        <begin position="56"/>
        <end position="71"/>
    </location>
</feature>
<feature type="domain" description="C2H2-type" evidence="3">
    <location>
        <begin position="234"/>
        <end position="261"/>
    </location>
</feature>
<proteinExistence type="predicted"/>
<dbReference type="PROSITE" id="PS50157">
    <property type="entry name" value="ZINC_FINGER_C2H2_2"/>
    <property type="match status" value="1"/>
</dbReference>
<dbReference type="EMBL" id="JAHWGI010001435">
    <property type="protein sequence ID" value="KAK3932319.1"/>
    <property type="molecule type" value="Genomic_DNA"/>
</dbReference>
<gene>
    <name evidence="4" type="ORF">KUF71_012392</name>
</gene>
<sequence>METNKRVRNPKYRSRTKRLSAKRKHENRSGYRKENAFLLAKVIISTDERSKADTQLKGNSDVGDSNLSPLSRSRRKSDDVFKTDAALQAKCTVNIVKLNSAEEAKLLESVGSHFYDADAENGTQSDDSVDNLTNLKNLKRKAEGSDEESKNSSKPEAASKKKRKAKEEEKLADFLNRSSVDSNVSQADDSQALNISDLSIVSNNGPFKLPGARPLTKRKVGNQKQQGSGRIKQFICTYCLRSYVAEVTMRKHMRTHMMQAAASRFPDKAQIMQNANAMSMTSLTEVSNCPSYGQRGQLFRELLGEISCSNNFDAFSTPILEKMVGSIDTKKCLMPSALLKSLDGEMENILCDNDLFYRCMSFLKLSDYFDIDVQSQFFLEFCLALVSEIFKFISSTFRNNAVSRVVRSMPALDIEDKQVIYYIEGSIMRGYLRIAFRYKANSKWKEISSVLKNQVLCEQPSGDIDAEWTKQLDRGRLLYITVPCQRFFISLTQIVYQNESNNGSIDYDLIIKLVSNCDTSILWDNVIGDSLSEEMSVGLMNDVVSAFCKACGRGIARRRLNALREKPIISMPTRHAVASRKK</sequence>
<keyword evidence="5" id="KW-1185">Reference proteome</keyword>
<evidence type="ECO:0000259" key="3">
    <source>
        <dbReference type="PROSITE" id="PS50157"/>
    </source>
</evidence>
<feature type="compositionally biased region" description="Basic and acidic residues" evidence="2">
    <location>
        <begin position="140"/>
        <end position="170"/>
    </location>
</feature>
<organism evidence="4 5">
    <name type="scientific">Frankliniella fusca</name>
    <dbReference type="NCBI Taxonomy" id="407009"/>
    <lineage>
        <taxon>Eukaryota</taxon>
        <taxon>Metazoa</taxon>
        <taxon>Ecdysozoa</taxon>
        <taxon>Arthropoda</taxon>
        <taxon>Hexapoda</taxon>
        <taxon>Insecta</taxon>
        <taxon>Pterygota</taxon>
        <taxon>Neoptera</taxon>
        <taxon>Paraneoptera</taxon>
        <taxon>Thysanoptera</taxon>
        <taxon>Terebrantia</taxon>
        <taxon>Thripoidea</taxon>
        <taxon>Thripidae</taxon>
        <taxon>Frankliniella</taxon>
    </lineage>
</organism>
<dbReference type="Proteomes" id="UP001219518">
    <property type="component" value="Unassembled WGS sequence"/>
</dbReference>
<reference evidence="4" key="1">
    <citation type="submission" date="2021-07" db="EMBL/GenBank/DDBJ databases">
        <authorList>
            <person name="Catto M.A."/>
            <person name="Jacobson A."/>
            <person name="Kennedy G."/>
            <person name="Labadie P."/>
            <person name="Hunt B.G."/>
            <person name="Srinivasan R."/>
        </authorList>
    </citation>
    <scope>NUCLEOTIDE SEQUENCE</scope>
    <source>
        <strain evidence="4">PL_HMW_Pooled</strain>
        <tissue evidence="4">Head</tissue>
    </source>
</reference>
<dbReference type="AlphaFoldDB" id="A0AAE1I497"/>
<evidence type="ECO:0000256" key="2">
    <source>
        <dbReference type="SAM" id="MobiDB-lite"/>
    </source>
</evidence>
<reference evidence="4" key="2">
    <citation type="journal article" date="2023" name="BMC Genomics">
        <title>Pest status, molecular evolution, and epigenetic factors derived from the genome assembly of Frankliniella fusca, a thysanopteran phytovirus vector.</title>
        <authorList>
            <person name="Catto M.A."/>
            <person name="Labadie P.E."/>
            <person name="Jacobson A.L."/>
            <person name="Kennedy G.G."/>
            <person name="Srinivasan R."/>
            <person name="Hunt B.G."/>
        </authorList>
    </citation>
    <scope>NUCLEOTIDE SEQUENCE</scope>
    <source>
        <strain evidence="4">PL_HMW_Pooled</strain>
    </source>
</reference>
<evidence type="ECO:0000256" key="1">
    <source>
        <dbReference type="PROSITE-ProRule" id="PRU00042"/>
    </source>
</evidence>
<evidence type="ECO:0000313" key="4">
    <source>
        <dbReference type="EMBL" id="KAK3932319.1"/>
    </source>
</evidence>
<comment type="caution">
    <text evidence="4">The sequence shown here is derived from an EMBL/GenBank/DDBJ whole genome shotgun (WGS) entry which is preliminary data.</text>
</comment>
<feature type="compositionally biased region" description="Basic residues" evidence="2">
    <location>
        <begin position="1"/>
        <end position="26"/>
    </location>
</feature>
<dbReference type="InterPro" id="IPR013087">
    <property type="entry name" value="Znf_C2H2_type"/>
</dbReference>
<dbReference type="GO" id="GO:0008270">
    <property type="term" value="F:zinc ion binding"/>
    <property type="evidence" value="ECO:0007669"/>
    <property type="project" value="UniProtKB-KW"/>
</dbReference>
<keyword evidence="1" id="KW-0862">Zinc</keyword>
<name>A0AAE1I497_9NEOP</name>
<feature type="region of interest" description="Disordered" evidence="2">
    <location>
        <begin position="1"/>
        <end position="32"/>
    </location>
</feature>
<evidence type="ECO:0000313" key="5">
    <source>
        <dbReference type="Proteomes" id="UP001219518"/>
    </source>
</evidence>
<feature type="region of interest" description="Disordered" evidence="2">
    <location>
        <begin position="52"/>
        <end position="79"/>
    </location>
</feature>
<feature type="region of interest" description="Disordered" evidence="2">
    <location>
        <begin position="139"/>
        <end position="170"/>
    </location>
</feature>